<evidence type="ECO:0000313" key="3">
    <source>
        <dbReference type="Proteomes" id="UP000310108"/>
    </source>
</evidence>
<dbReference type="EMBL" id="PJEX01000247">
    <property type="protein sequence ID" value="TKW52312.1"/>
    <property type="molecule type" value="Genomic_DNA"/>
</dbReference>
<keyword evidence="1" id="KW-0732">Signal</keyword>
<feature type="chain" id="PRO_5020442284" evidence="1">
    <location>
        <begin position="20"/>
        <end position="147"/>
    </location>
</feature>
<dbReference type="OrthoDB" id="4815999at2759"/>
<protein>
    <submittedName>
        <fullName evidence="2">Uncharacterized protein</fullName>
    </submittedName>
</protein>
<name>A0A4U6XB92_9PEZI</name>
<comment type="caution">
    <text evidence="2">The sequence shown here is derived from an EMBL/GenBank/DDBJ whole genome shotgun (WGS) entry which is preliminary data.</text>
</comment>
<proteinExistence type="predicted"/>
<evidence type="ECO:0000313" key="2">
    <source>
        <dbReference type="EMBL" id="TKW52312.1"/>
    </source>
</evidence>
<gene>
    <name evidence="2" type="ORF">CTA1_3102</name>
</gene>
<evidence type="ECO:0000256" key="1">
    <source>
        <dbReference type="SAM" id="SignalP"/>
    </source>
</evidence>
<feature type="signal peptide" evidence="1">
    <location>
        <begin position="1"/>
        <end position="19"/>
    </location>
</feature>
<dbReference type="AlphaFoldDB" id="A0A4U6XB92"/>
<organism evidence="2 3">
    <name type="scientific">Colletotrichum tanaceti</name>
    <dbReference type="NCBI Taxonomy" id="1306861"/>
    <lineage>
        <taxon>Eukaryota</taxon>
        <taxon>Fungi</taxon>
        <taxon>Dikarya</taxon>
        <taxon>Ascomycota</taxon>
        <taxon>Pezizomycotina</taxon>
        <taxon>Sordariomycetes</taxon>
        <taxon>Hypocreomycetidae</taxon>
        <taxon>Glomerellales</taxon>
        <taxon>Glomerellaceae</taxon>
        <taxon>Colletotrichum</taxon>
        <taxon>Colletotrichum destructivum species complex</taxon>
    </lineage>
</organism>
<dbReference type="Proteomes" id="UP000310108">
    <property type="component" value="Unassembled WGS sequence"/>
</dbReference>
<sequence length="147" mass="15963">MKLARVASKVLALPAGVLGLPTTPDVTHDSLHVRQTGAPVCLLRTISEDAHPELFFGLQYTITASVPADKVADVCRAFIAGLESTRHCRGQFVAGRKPVCRDDRGGLKIKLSTLKSCGQSMVHGAWFHATENKYGSVQCDTMEDIWN</sequence>
<keyword evidence="3" id="KW-1185">Reference proteome</keyword>
<reference evidence="2 3" key="1">
    <citation type="journal article" date="2019" name="PLoS ONE">
        <title>Comparative genome analysis indicates high evolutionary potential of pathogenicity genes in Colletotrichum tanaceti.</title>
        <authorList>
            <person name="Lelwala R.V."/>
            <person name="Korhonen P.K."/>
            <person name="Young N.D."/>
            <person name="Scott J.B."/>
            <person name="Ades P.A."/>
            <person name="Gasser R.B."/>
            <person name="Taylor P.W.J."/>
        </authorList>
    </citation>
    <scope>NUCLEOTIDE SEQUENCE [LARGE SCALE GENOMIC DNA]</scope>
    <source>
        <strain evidence="2">BRIP57314</strain>
    </source>
</reference>
<accession>A0A4U6XB92</accession>